<evidence type="ECO:0000313" key="3">
    <source>
        <dbReference type="Proteomes" id="UP000824175"/>
    </source>
</evidence>
<accession>A0A9D1HRF0</accession>
<feature type="domain" description="Peptidase M16 C-terminal" evidence="1">
    <location>
        <begin position="182"/>
        <end position="354"/>
    </location>
</feature>
<evidence type="ECO:0000259" key="1">
    <source>
        <dbReference type="Pfam" id="PF05193"/>
    </source>
</evidence>
<proteinExistence type="predicted"/>
<name>A0A9D1HRF0_9FIRM</name>
<dbReference type="InterPro" id="IPR011249">
    <property type="entry name" value="Metalloenz_LuxS/M16"/>
</dbReference>
<dbReference type="PANTHER" id="PTHR11851:SF186">
    <property type="entry name" value="INACTIVE METALLOPROTEASE YMFF-RELATED"/>
    <property type="match status" value="1"/>
</dbReference>
<dbReference type="Proteomes" id="UP000824175">
    <property type="component" value="Unassembled WGS sequence"/>
</dbReference>
<gene>
    <name evidence="2" type="ORF">IAD15_10910</name>
</gene>
<dbReference type="Pfam" id="PF05193">
    <property type="entry name" value="Peptidase_M16_C"/>
    <property type="match status" value="1"/>
</dbReference>
<sequence>MSEFNQSLNGCMLHVTNTDKFKTKVISIKLRQDLDRKTTTMRSLLAMCLLGGTAKLPGMQQLSIALDQLYGASMATNVSSKGKAQIIHLTSTFVDDLYLVENEGLFEKQLSLLHDILFDPYLENGVFASAYVDLKKRELKERLQALKDDKYSYALDRTMALMGENDYLGISGIGYLEDIDAISAADLYAYFQQCLTNDTIDIYAVGHFSDEQIALFKTYFDFSKRKRSYLSCYTFQSLRTSLLDVVEKQNITQSKLNLGFTCQTDFLSEDHPAMTIFNGLFGGFSHSRLFKTVREANSLCYYISSSYDAFNGIVLVSSGIEGNQADRVRELVLKELKDIQDGHVNAQELAITKRMFENSLRKSQDEAGNIIYMKYNRDLAGKVESSEAYLEKLLAVEAEDVVRVAKKMRLDTVFLLEGAGENGNL</sequence>
<dbReference type="Gene3D" id="3.30.830.10">
    <property type="entry name" value="Metalloenzyme, LuxS/M16 peptidase-like"/>
    <property type="match status" value="2"/>
</dbReference>
<evidence type="ECO:0000313" key="2">
    <source>
        <dbReference type="EMBL" id="HIU14557.1"/>
    </source>
</evidence>
<dbReference type="InterPro" id="IPR050361">
    <property type="entry name" value="MPP/UQCRC_Complex"/>
</dbReference>
<protein>
    <submittedName>
        <fullName evidence="2">Insulinase family protein</fullName>
    </submittedName>
</protein>
<comment type="caution">
    <text evidence="2">The sequence shown here is derived from an EMBL/GenBank/DDBJ whole genome shotgun (WGS) entry which is preliminary data.</text>
</comment>
<dbReference type="InterPro" id="IPR007863">
    <property type="entry name" value="Peptidase_M16_C"/>
</dbReference>
<dbReference type="SUPFAM" id="SSF63411">
    <property type="entry name" value="LuxS/MPP-like metallohydrolase"/>
    <property type="match status" value="2"/>
</dbReference>
<organism evidence="2 3">
    <name type="scientific">Candidatus Fimiplasma intestinipullorum</name>
    <dbReference type="NCBI Taxonomy" id="2840825"/>
    <lineage>
        <taxon>Bacteria</taxon>
        <taxon>Bacillati</taxon>
        <taxon>Bacillota</taxon>
        <taxon>Clostridia</taxon>
        <taxon>Eubacteriales</taxon>
        <taxon>Candidatus Fimiplasma</taxon>
    </lineage>
</organism>
<reference evidence="2" key="2">
    <citation type="journal article" date="2021" name="PeerJ">
        <title>Extensive microbial diversity within the chicken gut microbiome revealed by metagenomics and culture.</title>
        <authorList>
            <person name="Gilroy R."/>
            <person name="Ravi A."/>
            <person name="Getino M."/>
            <person name="Pursley I."/>
            <person name="Horton D.L."/>
            <person name="Alikhan N.F."/>
            <person name="Baker D."/>
            <person name="Gharbi K."/>
            <person name="Hall N."/>
            <person name="Watson M."/>
            <person name="Adriaenssens E.M."/>
            <person name="Foster-Nyarko E."/>
            <person name="Jarju S."/>
            <person name="Secka A."/>
            <person name="Antonio M."/>
            <person name="Oren A."/>
            <person name="Chaudhuri R.R."/>
            <person name="La Ragione R."/>
            <person name="Hildebrand F."/>
            <person name="Pallen M.J."/>
        </authorList>
    </citation>
    <scope>NUCLEOTIDE SEQUENCE</scope>
    <source>
        <strain evidence="2">CHK195-11698</strain>
    </source>
</reference>
<reference evidence="2" key="1">
    <citation type="submission" date="2020-10" db="EMBL/GenBank/DDBJ databases">
        <authorList>
            <person name="Gilroy R."/>
        </authorList>
    </citation>
    <scope>NUCLEOTIDE SEQUENCE</scope>
    <source>
        <strain evidence="2">CHK195-11698</strain>
    </source>
</reference>
<dbReference type="EMBL" id="DVMJ01000097">
    <property type="protein sequence ID" value="HIU14557.1"/>
    <property type="molecule type" value="Genomic_DNA"/>
</dbReference>
<dbReference type="GO" id="GO:0046872">
    <property type="term" value="F:metal ion binding"/>
    <property type="evidence" value="ECO:0007669"/>
    <property type="project" value="InterPro"/>
</dbReference>
<dbReference type="NCBIfam" id="NF047422">
    <property type="entry name" value="YfmF_fam"/>
    <property type="match status" value="1"/>
</dbReference>
<dbReference type="PANTHER" id="PTHR11851">
    <property type="entry name" value="METALLOPROTEASE"/>
    <property type="match status" value="1"/>
</dbReference>
<dbReference type="AlphaFoldDB" id="A0A9D1HRF0"/>